<dbReference type="EMBL" id="CP094298">
    <property type="protein sequence ID" value="UNZ06247.1"/>
    <property type="molecule type" value="Genomic_DNA"/>
</dbReference>
<gene>
    <name evidence="1" type="ORF">SRIMR7_29275</name>
</gene>
<evidence type="ECO:0000313" key="1">
    <source>
        <dbReference type="EMBL" id="UNZ06247.1"/>
    </source>
</evidence>
<dbReference type="RefSeq" id="WP_003981190.1">
    <property type="nucleotide sequence ID" value="NZ_CP100397.1"/>
</dbReference>
<organism evidence="1 2">
    <name type="scientific">Streptomyces rimosus subsp. rimosus</name>
    <dbReference type="NCBI Taxonomy" id="132474"/>
    <lineage>
        <taxon>Bacteria</taxon>
        <taxon>Bacillati</taxon>
        <taxon>Actinomycetota</taxon>
        <taxon>Actinomycetes</taxon>
        <taxon>Kitasatosporales</taxon>
        <taxon>Streptomycetaceae</taxon>
        <taxon>Streptomyces</taxon>
    </lineage>
</organism>
<protein>
    <submittedName>
        <fullName evidence="1">Uncharacterized protein</fullName>
    </submittedName>
</protein>
<sequence>MSACITLHCDQQWQYGTCATVLWTGARAVDDAHAAGARVGWRILPDGRTYCPPCSGYKPTTPPVVRLRSTKGADRV</sequence>
<evidence type="ECO:0000313" key="2">
    <source>
        <dbReference type="Proteomes" id="UP000829494"/>
    </source>
</evidence>
<accession>A0ABY3Z7E5</accession>
<keyword evidence="2" id="KW-1185">Reference proteome</keyword>
<dbReference type="Proteomes" id="UP000829494">
    <property type="component" value="Chromosome"/>
</dbReference>
<proteinExistence type="predicted"/>
<reference evidence="1 2" key="1">
    <citation type="submission" date="2022-03" db="EMBL/GenBank/DDBJ databases">
        <title>Complete genome of Streptomyces rimosus ssp. rimosus R7 (=ATCC 10970).</title>
        <authorList>
            <person name="Beganovic S."/>
            <person name="Ruckert C."/>
            <person name="Busche T."/>
            <person name="Kalinowski J."/>
            <person name="Wittmann C."/>
        </authorList>
    </citation>
    <scope>NUCLEOTIDE SEQUENCE [LARGE SCALE GENOMIC DNA]</scope>
    <source>
        <strain evidence="1 2">R7</strain>
    </source>
</reference>
<name>A0ABY3Z7E5_STRRM</name>